<keyword evidence="3" id="KW-1185">Reference proteome</keyword>
<proteinExistence type="predicted"/>
<accession>A0A5Q4BVZ4</accession>
<evidence type="ECO:0000256" key="1">
    <source>
        <dbReference type="SAM" id="MobiDB-lite"/>
    </source>
</evidence>
<dbReference type="OrthoDB" id="4851245at2759"/>
<dbReference type="AlphaFoldDB" id="A0A5Q4BVZ4"/>
<evidence type="ECO:0000313" key="3">
    <source>
        <dbReference type="Proteomes" id="UP000326340"/>
    </source>
</evidence>
<dbReference type="Proteomes" id="UP000326340">
    <property type="component" value="Unassembled WGS sequence"/>
</dbReference>
<evidence type="ECO:0000313" key="2">
    <source>
        <dbReference type="EMBL" id="TQN70951.1"/>
    </source>
</evidence>
<reference evidence="2 3" key="1">
    <citation type="journal article" date="2019" name="Sci. Rep.">
        <title>Colletotrichum shisoi sp. nov., an anthracnose pathogen of Perilla frutescens in Japan: molecular phylogenetic, morphological and genomic evidence.</title>
        <authorList>
            <person name="Gan P."/>
            <person name="Tsushima A."/>
            <person name="Hiroyama R."/>
            <person name="Narusaka M."/>
            <person name="Takano Y."/>
            <person name="Narusaka Y."/>
            <person name="Kawaradani M."/>
            <person name="Damm U."/>
            <person name="Shirasu K."/>
        </authorList>
    </citation>
    <scope>NUCLEOTIDE SEQUENCE [LARGE SCALE GENOMIC DNA]</scope>
    <source>
        <strain evidence="2 3">PG-2018a</strain>
    </source>
</reference>
<sequence>MLTYLKVYTHDVESNTNAYWEFECHQMFPTTRGFLVKREYSPDDGNLKLDRVVSEMLPNGRVRKVIAGKDKRVGVSRGSIARAENDVEEKSLLAMDYDGTDAVYCHTTRGTMFRTWIIQNPGRTLEPLFGENTRGDPSQYIDIRTSFGQHQWHRLGSLVKKEPELGLSNFGFQFHLTAGPVWDERHLAMQESLEDKLQEEMAELHNLINTTSVPQVAEPVNTMSEAQAYEEESDHDDASQSSRNQEQPPVQASGSSTAYQVVILHVEVGKKGTYISFTHQGRPFRTYVQDWVRAYDEVNRECFQWHSNQANTDFRAYSWPQ</sequence>
<feature type="compositionally biased region" description="Polar residues" evidence="1">
    <location>
        <begin position="239"/>
        <end position="254"/>
    </location>
</feature>
<gene>
    <name evidence="2" type="ORF">CSHISOI_04627</name>
</gene>
<protein>
    <submittedName>
        <fullName evidence="2">Uncharacterized protein</fullName>
    </submittedName>
</protein>
<name>A0A5Q4BVZ4_9PEZI</name>
<organism evidence="2 3">
    <name type="scientific">Colletotrichum shisoi</name>
    <dbReference type="NCBI Taxonomy" id="2078593"/>
    <lineage>
        <taxon>Eukaryota</taxon>
        <taxon>Fungi</taxon>
        <taxon>Dikarya</taxon>
        <taxon>Ascomycota</taxon>
        <taxon>Pezizomycotina</taxon>
        <taxon>Sordariomycetes</taxon>
        <taxon>Hypocreomycetidae</taxon>
        <taxon>Glomerellales</taxon>
        <taxon>Glomerellaceae</taxon>
        <taxon>Colletotrichum</taxon>
        <taxon>Colletotrichum destructivum species complex</taxon>
    </lineage>
</organism>
<feature type="region of interest" description="Disordered" evidence="1">
    <location>
        <begin position="226"/>
        <end position="254"/>
    </location>
</feature>
<comment type="caution">
    <text evidence="2">The sequence shown here is derived from an EMBL/GenBank/DDBJ whole genome shotgun (WGS) entry which is preliminary data.</text>
</comment>
<dbReference type="EMBL" id="PUHP01000321">
    <property type="protein sequence ID" value="TQN70951.1"/>
    <property type="molecule type" value="Genomic_DNA"/>
</dbReference>